<dbReference type="InterPro" id="IPR050148">
    <property type="entry name" value="Terpene_synthase-like"/>
</dbReference>
<dbReference type="EMBL" id="BCMY01000007">
    <property type="protein sequence ID" value="GAQ42433.1"/>
    <property type="molecule type" value="Genomic_DNA"/>
</dbReference>
<dbReference type="SUPFAM" id="SSF48239">
    <property type="entry name" value="Terpenoid cyclases/Protein prenyltransferases"/>
    <property type="match status" value="1"/>
</dbReference>
<comment type="caution">
    <text evidence="2">The sequence shown here is derived from an EMBL/GenBank/DDBJ whole genome shotgun (WGS) entry which is preliminary data.</text>
</comment>
<sequence length="566" mass="62822">MSSSILVQCAKDLVAKVASGSKSQYGFSSMAPSIYDTAWLAMVEKKKDEGYEWVFPTSFEYLLREQTDGGGWDPLEGVTRRHSEYPENIWIQDCVVHSLAALLALCRHVRRSSSHYKEPLPDDILFKLFRAKSFLDAKLQKWQPDETIHFTVELIVPVLLHLLSEEGVDFEFPAKNDLLSKYAAASSIDIGWLYQGPCSIPLFSLEGFARQLDWSKLGCLVTSAGITASPASAAAYLIFSPTWSDECEAYLRHIVAHGHGKGNGGVGGVYPLEVFEPCWVLSTLLESGFTVDNIGTEYVGDLIDLIRRSMPNGLAGATNTFLPDADDTARALMVLNNNGYEVSCANLIKNFEGNDCFETFDDRMPQRVTSVSVNGNVLNCLLSSPDPSAYTPQIEKIAKFMCTKWSKEKMLNDHWNFSEYYGIMHMAQSLVPVRVLWDQGCLPGLTEDIIQDRILQCLQEVLNRVICGQNDDGSWGNMHGAEETAYAIIALAQLASHAAIASDYSKADLAIARGKQFLLETWTMGQKPDRIWTGKVMHGISYVHDAHVLAALKINRANLAGKRGFF</sequence>
<comment type="similarity">
    <text evidence="1">Belongs to the terpene synthase family.</text>
</comment>
<dbReference type="Proteomes" id="UP000068243">
    <property type="component" value="Unassembled WGS sequence"/>
</dbReference>
<dbReference type="VEuPathDB" id="FungiDB:ATCC64974_91940"/>
<evidence type="ECO:0000256" key="1">
    <source>
        <dbReference type="ARBA" id="ARBA00006333"/>
    </source>
</evidence>
<dbReference type="GO" id="GO:0016102">
    <property type="term" value="P:diterpenoid biosynthetic process"/>
    <property type="evidence" value="ECO:0007669"/>
    <property type="project" value="TreeGrafter"/>
</dbReference>
<dbReference type="PANTHER" id="PTHR31739">
    <property type="entry name" value="ENT-COPALYL DIPHOSPHATE SYNTHASE, CHLOROPLASTIC"/>
    <property type="match status" value="1"/>
</dbReference>
<proteinExistence type="inferred from homology"/>
<dbReference type="OrthoDB" id="2343925at2759"/>
<dbReference type="Gene3D" id="1.50.10.160">
    <property type="match status" value="1"/>
</dbReference>
<protein>
    <submittedName>
        <fullName evidence="2">Uncharacterized protein</fullName>
    </submittedName>
</protein>
<dbReference type="PANTHER" id="PTHR31739:SF25">
    <property type="entry name" value="(E,E)-GERANYLLINALOOL SYNTHASE"/>
    <property type="match status" value="1"/>
</dbReference>
<evidence type="ECO:0000313" key="3">
    <source>
        <dbReference type="Proteomes" id="UP000068243"/>
    </source>
</evidence>
<dbReference type="VEuPathDB" id="FungiDB:M747DRAFT_349647"/>
<organism evidence="2 3">
    <name type="scientific">Aspergillus niger</name>
    <dbReference type="NCBI Taxonomy" id="5061"/>
    <lineage>
        <taxon>Eukaryota</taxon>
        <taxon>Fungi</taxon>
        <taxon>Dikarya</taxon>
        <taxon>Ascomycota</taxon>
        <taxon>Pezizomycotina</taxon>
        <taxon>Eurotiomycetes</taxon>
        <taxon>Eurotiomycetidae</taxon>
        <taxon>Eurotiales</taxon>
        <taxon>Aspergillaceae</taxon>
        <taxon>Aspergillus</taxon>
        <taxon>Aspergillus subgen. Circumdati</taxon>
    </lineage>
</organism>
<reference evidence="3" key="1">
    <citation type="journal article" date="2016" name="Genome Announc.">
        <title>Draft genome sequence of Aspergillus niger strain An76.</title>
        <authorList>
            <person name="Gong W."/>
            <person name="Cheng Z."/>
            <person name="Zhang H."/>
            <person name="Liu L."/>
            <person name="Gao P."/>
            <person name="Wang L."/>
        </authorList>
    </citation>
    <scope>NUCLEOTIDE SEQUENCE [LARGE SCALE GENOMIC DNA]</scope>
    <source>
        <strain evidence="3">An76</strain>
    </source>
</reference>
<dbReference type="AlphaFoldDB" id="A0A100IJK7"/>
<dbReference type="Gene3D" id="1.50.10.20">
    <property type="match status" value="1"/>
</dbReference>
<accession>A0A100IJK7</accession>
<evidence type="ECO:0000313" key="2">
    <source>
        <dbReference type="EMBL" id="GAQ42433.1"/>
    </source>
</evidence>
<dbReference type="InterPro" id="IPR008930">
    <property type="entry name" value="Terpenoid_cyclase/PrenylTrfase"/>
</dbReference>
<name>A0A100IJK7_ASPNG</name>
<gene>
    <name evidence="2" type="ORF">ABL_05094</name>
</gene>
<dbReference type="GO" id="GO:0010333">
    <property type="term" value="F:terpene synthase activity"/>
    <property type="evidence" value="ECO:0007669"/>
    <property type="project" value="InterPro"/>
</dbReference>
<dbReference type="VEuPathDB" id="FungiDB:ASPNIDRAFT2_1178547"/>
<dbReference type="GO" id="GO:0000287">
    <property type="term" value="F:magnesium ion binding"/>
    <property type="evidence" value="ECO:0007669"/>
    <property type="project" value="TreeGrafter"/>
</dbReference>
<dbReference type="OMA" id="DRIWTGK"/>
<dbReference type="VEuPathDB" id="FungiDB:An11g06270"/>